<reference evidence="3 4" key="1">
    <citation type="submission" date="2024-01" db="EMBL/GenBank/DDBJ databases">
        <title>The diversity of rhizobia nodulating Mimosa spp. in eleven states of Brazil covering several biomes is determined by host plant, location, and edaphic factors.</title>
        <authorList>
            <person name="Rouws L."/>
            <person name="Barauna A."/>
            <person name="Beukes C."/>
            <person name="De Faria S.M."/>
            <person name="Gross E."/>
            <person name="Dos Reis Junior F.B."/>
            <person name="Simon M."/>
            <person name="Maluk M."/>
            <person name="Odee D.W."/>
            <person name="Kenicer G."/>
            <person name="Young J.P.W."/>
            <person name="Reis V.M."/>
            <person name="Zilli J."/>
            <person name="James E.K."/>
        </authorList>
    </citation>
    <scope>NUCLEOTIDE SEQUENCE [LARGE SCALE GENOMIC DNA]</scope>
    <source>
        <strain evidence="3 4">JHI1651</strain>
    </source>
</reference>
<dbReference type="EMBL" id="JAYLVJ010000121">
    <property type="protein sequence ID" value="MEO1760243.1"/>
    <property type="molecule type" value="Genomic_DNA"/>
</dbReference>
<comment type="caution">
    <text evidence="3">The sequence shown here is derived from an EMBL/GenBank/DDBJ whole genome shotgun (WGS) entry which is preliminary data.</text>
</comment>
<name>A0ABV0EA01_9BURK</name>
<evidence type="ECO:0000313" key="4">
    <source>
        <dbReference type="Proteomes" id="UP001462961"/>
    </source>
</evidence>
<proteinExistence type="predicted"/>
<dbReference type="InterPro" id="IPR036388">
    <property type="entry name" value="WH-like_DNA-bd_sf"/>
</dbReference>
<dbReference type="RefSeq" id="WP_233445558.1">
    <property type="nucleotide sequence ID" value="NZ_JAKUCO010000043.1"/>
</dbReference>
<accession>A0ABV0EA01</accession>
<dbReference type="Gene3D" id="1.10.10.10">
    <property type="entry name" value="Winged helix-like DNA-binding domain superfamily/Winged helix DNA-binding domain"/>
    <property type="match status" value="1"/>
</dbReference>
<evidence type="ECO:0000259" key="2">
    <source>
        <dbReference type="PROSITE" id="PS50931"/>
    </source>
</evidence>
<feature type="domain" description="HTH lysR-type" evidence="2">
    <location>
        <begin position="32"/>
        <end position="88"/>
    </location>
</feature>
<dbReference type="PROSITE" id="PS50931">
    <property type="entry name" value="HTH_LYSR"/>
    <property type="match status" value="1"/>
</dbReference>
<protein>
    <submittedName>
        <fullName evidence="3">LysR family transcriptional regulator</fullName>
    </submittedName>
</protein>
<dbReference type="PRINTS" id="PR00039">
    <property type="entry name" value="HTHLYSR"/>
</dbReference>
<dbReference type="InterPro" id="IPR000847">
    <property type="entry name" value="LysR_HTH_N"/>
</dbReference>
<keyword evidence="4" id="KW-1185">Reference proteome</keyword>
<organism evidence="3 4">
    <name type="scientific">Paraburkholderia caribensis</name>
    <dbReference type="NCBI Taxonomy" id="75105"/>
    <lineage>
        <taxon>Bacteria</taxon>
        <taxon>Pseudomonadati</taxon>
        <taxon>Pseudomonadota</taxon>
        <taxon>Betaproteobacteria</taxon>
        <taxon>Burkholderiales</taxon>
        <taxon>Burkholderiaceae</taxon>
        <taxon>Paraburkholderia</taxon>
    </lineage>
</organism>
<sequence length="110" mass="12569">MKISKYRHRRGDEFARKFPDGIEQSHRRGNDLNFLYLETFAAVVGHRHFTRAGAALNISRGAASRRVKVLEETLGALLVSREPPLTPTGARKMIPRIRTFQHTSRPRFAT</sequence>
<dbReference type="SUPFAM" id="SSF46785">
    <property type="entry name" value="Winged helix' DNA-binding domain"/>
    <property type="match status" value="1"/>
</dbReference>
<dbReference type="Proteomes" id="UP001462961">
    <property type="component" value="Unassembled WGS sequence"/>
</dbReference>
<evidence type="ECO:0000256" key="1">
    <source>
        <dbReference type="SAM" id="MobiDB-lite"/>
    </source>
</evidence>
<dbReference type="InterPro" id="IPR036390">
    <property type="entry name" value="WH_DNA-bd_sf"/>
</dbReference>
<feature type="region of interest" description="Disordered" evidence="1">
    <location>
        <begin position="88"/>
        <end position="110"/>
    </location>
</feature>
<gene>
    <name evidence="3" type="ORF">VOI32_41120</name>
</gene>
<dbReference type="Pfam" id="PF00126">
    <property type="entry name" value="HTH_1"/>
    <property type="match status" value="1"/>
</dbReference>
<evidence type="ECO:0000313" key="3">
    <source>
        <dbReference type="EMBL" id="MEO1760243.1"/>
    </source>
</evidence>